<proteinExistence type="predicted"/>
<dbReference type="STRING" id="40149.A0A0E0F4S0"/>
<dbReference type="InterPro" id="IPR053168">
    <property type="entry name" value="Glutamic_endopeptidase"/>
</dbReference>
<evidence type="ECO:0000259" key="2">
    <source>
        <dbReference type="PROSITE" id="PS52045"/>
    </source>
</evidence>
<sequence length="386" mass="42112">MGYKGWTIKTFLLLHLLIFSVDPTKEEVDNNLIVKTIQTADGQTFACVSFKSQPSLRHPLLMNHTTQLMPPISFPHSTDDDEGSKFGISNVEMSEIECPPGTVPILTSYNGSMSTRSFDKIIYSENRNDNGNRQMAAVVTVPSTFYGLQTSISIWEPDLGTGRPPRFSGAIVVLKNGGSRVAVGWSSNTNVKPMVLRSQVDPHLYGDNLVHFEIAWVDNDKSCINLRCAGFVQMSKKAIPGIIIRPVSTVNGKQYIIRVKIIKFMGDWVLKVGEEIVGYWPSKLLTHMSEAADVISWMGVVEAAPGEPFPPMGSGQPADEGETKAAFFADAKVIDASGSFATPALKTINTVATEANCYEVGRPYTTDDGLQFYYGGAGCSPSQPIK</sequence>
<evidence type="ECO:0000256" key="1">
    <source>
        <dbReference type="SAM" id="SignalP"/>
    </source>
</evidence>
<dbReference type="Pfam" id="PF14365">
    <property type="entry name" value="Neprosin_AP"/>
    <property type="match status" value="1"/>
</dbReference>
<dbReference type="AlphaFoldDB" id="A0A0E0F4S0"/>
<dbReference type="PANTHER" id="PTHR31589:SF251">
    <property type="entry name" value="OS11G0284600 PROTEIN"/>
    <property type="match status" value="1"/>
</dbReference>
<protein>
    <recommendedName>
        <fullName evidence="2">Neprosin PEP catalytic domain-containing protein</fullName>
    </recommendedName>
</protein>
<evidence type="ECO:0000313" key="3">
    <source>
        <dbReference type="EnsemblPlants" id="OMERI11G08630.1"/>
    </source>
</evidence>
<keyword evidence="1" id="KW-0732">Signal</keyword>
<reference evidence="3" key="1">
    <citation type="submission" date="2015-04" db="UniProtKB">
        <authorList>
            <consortium name="EnsemblPlants"/>
        </authorList>
    </citation>
    <scope>IDENTIFICATION</scope>
</reference>
<dbReference type="Proteomes" id="UP000008021">
    <property type="component" value="Chromosome 11"/>
</dbReference>
<feature type="signal peptide" evidence="1">
    <location>
        <begin position="1"/>
        <end position="23"/>
    </location>
</feature>
<dbReference type="Gramene" id="OMERI11G08630.1">
    <property type="protein sequence ID" value="OMERI11G08630.1"/>
    <property type="gene ID" value="OMERI11G08630"/>
</dbReference>
<dbReference type="EnsemblPlants" id="OMERI11G08630.1">
    <property type="protein sequence ID" value="OMERI11G08630.1"/>
    <property type="gene ID" value="OMERI11G08630"/>
</dbReference>
<feature type="chain" id="PRO_5002358671" description="Neprosin PEP catalytic domain-containing protein" evidence="1">
    <location>
        <begin position="24"/>
        <end position="386"/>
    </location>
</feature>
<accession>A0A0E0F4S0</accession>
<keyword evidence="4" id="KW-1185">Reference proteome</keyword>
<organism evidence="3">
    <name type="scientific">Oryza meridionalis</name>
    <dbReference type="NCBI Taxonomy" id="40149"/>
    <lineage>
        <taxon>Eukaryota</taxon>
        <taxon>Viridiplantae</taxon>
        <taxon>Streptophyta</taxon>
        <taxon>Embryophyta</taxon>
        <taxon>Tracheophyta</taxon>
        <taxon>Spermatophyta</taxon>
        <taxon>Magnoliopsida</taxon>
        <taxon>Liliopsida</taxon>
        <taxon>Poales</taxon>
        <taxon>Poaceae</taxon>
        <taxon>BOP clade</taxon>
        <taxon>Oryzoideae</taxon>
        <taxon>Oryzeae</taxon>
        <taxon>Oryzinae</taxon>
        <taxon>Oryza</taxon>
    </lineage>
</organism>
<dbReference type="InterPro" id="IPR004314">
    <property type="entry name" value="Neprosin"/>
</dbReference>
<reference evidence="3" key="2">
    <citation type="submission" date="2018-05" db="EMBL/GenBank/DDBJ databases">
        <title>OmerRS3 (Oryza meridionalis Reference Sequence Version 3).</title>
        <authorList>
            <person name="Zhang J."/>
            <person name="Kudrna D."/>
            <person name="Lee S."/>
            <person name="Talag J."/>
            <person name="Welchert J."/>
            <person name="Wing R.A."/>
        </authorList>
    </citation>
    <scope>NUCLEOTIDE SEQUENCE [LARGE SCALE GENOMIC DNA]</scope>
    <source>
        <strain evidence="3">cv. OR44</strain>
    </source>
</reference>
<dbReference type="PROSITE" id="PS52045">
    <property type="entry name" value="NEPROSIN_PEP_CD"/>
    <property type="match status" value="1"/>
</dbReference>
<dbReference type="PANTHER" id="PTHR31589">
    <property type="entry name" value="PROTEIN, PUTATIVE (DUF239)-RELATED-RELATED"/>
    <property type="match status" value="1"/>
</dbReference>
<name>A0A0E0F4S0_9ORYZ</name>
<dbReference type="InterPro" id="IPR025521">
    <property type="entry name" value="Neprosin_propep"/>
</dbReference>
<evidence type="ECO:0000313" key="4">
    <source>
        <dbReference type="Proteomes" id="UP000008021"/>
    </source>
</evidence>
<dbReference type="Pfam" id="PF03080">
    <property type="entry name" value="Neprosin"/>
    <property type="match status" value="1"/>
</dbReference>
<feature type="domain" description="Neprosin PEP catalytic" evidence="2">
    <location>
        <begin position="126"/>
        <end position="380"/>
    </location>
</feature>
<dbReference type="HOGENOM" id="CLU_030538_1_1_1"/>